<evidence type="ECO:0000313" key="2">
    <source>
        <dbReference type="Proteomes" id="UP000184375"/>
    </source>
</evidence>
<dbReference type="PANTHER" id="PTHR43694:SF1">
    <property type="entry name" value="RIBONUCLEASE J"/>
    <property type="match status" value="1"/>
</dbReference>
<gene>
    <name evidence="1" type="ORF">SAMN05660826_00912</name>
</gene>
<keyword evidence="2" id="KW-1185">Reference proteome</keyword>
<organism evidence="1 2">
    <name type="scientific">Caldanaerovirga acetigignens</name>
    <dbReference type="NCBI Taxonomy" id="447595"/>
    <lineage>
        <taxon>Bacteria</taxon>
        <taxon>Bacillati</taxon>
        <taxon>Bacillota</taxon>
        <taxon>Clostridia</taxon>
        <taxon>Thermosediminibacterales</taxon>
        <taxon>Thermosediminibacteraceae</taxon>
        <taxon>Caldanaerovirga</taxon>
    </lineage>
</organism>
<protein>
    <submittedName>
        <fullName evidence="1">Ribonuclease J</fullName>
    </submittedName>
</protein>
<evidence type="ECO:0000313" key="1">
    <source>
        <dbReference type="EMBL" id="SHM37949.1"/>
    </source>
</evidence>
<dbReference type="Gene3D" id="3.60.15.10">
    <property type="entry name" value="Ribonuclease Z/Hydroxyacylglutathione hydrolase-like"/>
    <property type="match status" value="1"/>
</dbReference>
<dbReference type="Proteomes" id="UP000184375">
    <property type="component" value="Unassembled WGS sequence"/>
</dbReference>
<dbReference type="AlphaFoldDB" id="A0A1M7IBB2"/>
<sequence>MSLKITFYDGVGCIGGNKILLEDEENAIFLDFGTNFKAEGMFFDEFLGPRSGFGFYDLLALDILPPLEGLYRTDLEYPGVWERYSSHPRYRKTEVQGIFLSHAHYDHCGHLSYVREDVPVITSLTAAVICKALQDTGGGNRLQEICYINPREYKDGLLQTGHYKSTAFKQRRYKILGKDFIPESACTFWENYDHSRKLECCKLEAGGSEAKIGDFTVRIWPVDHSIPGASAFGIKTSEGWIIYTGDLRLHGKNAALTRRFFEEAAKLEPIALICEGTHPETKKPVTEGEVAANCFDVVSKAGGLVVADFGPRNVERLLSFLEIAGKTGRQLVLTAKDVYLLEALKAAEEDGVPDPHADGRIRMYVKPKSRMDKWEAALLERMALNKTVTAEDIKKDPGSYILCFSYYDFHAFLDIQPDGGTYIYSSSEAFDEEMLIDHQRVRNWIDYFGFELYGTLGRDRERSGFHASGHIHGPGIEEMVETIKPKVLIPVHAEEMEFFSSFDSICKVTWPEKGKTIAVRANS</sequence>
<dbReference type="PANTHER" id="PTHR43694">
    <property type="entry name" value="RIBONUCLEASE J"/>
    <property type="match status" value="1"/>
</dbReference>
<proteinExistence type="predicted"/>
<dbReference type="RefSeq" id="WP_073255315.1">
    <property type="nucleotide sequence ID" value="NZ_FRCR01000004.1"/>
</dbReference>
<dbReference type="OrthoDB" id="9803916at2"/>
<dbReference type="InterPro" id="IPR036866">
    <property type="entry name" value="RibonucZ/Hydroxyglut_hydro"/>
</dbReference>
<accession>A0A1M7IBB2</accession>
<dbReference type="EMBL" id="FRCR01000004">
    <property type="protein sequence ID" value="SHM37949.1"/>
    <property type="molecule type" value="Genomic_DNA"/>
</dbReference>
<dbReference type="STRING" id="447595.SAMN05660826_00912"/>
<reference evidence="2" key="1">
    <citation type="submission" date="2016-11" db="EMBL/GenBank/DDBJ databases">
        <authorList>
            <person name="Varghese N."/>
            <person name="Submissions S."/>
        </authorList>
    </citation>
    <scope>NUCLEOTIDE SEQUENCE [LARGE SCALE GENOMIC DNA]</scope>
    <source>
        <strain evidence="2">DSM 18802</strain>
    </source>
</reference>
<dbReference type="SUPFAM" id="SSF56281">
    <property type="entry name" value="Metallo-hydrolase/oxidoreductase"/>
    <property type="match status" value="1"/>
</dbReference>
<name>A0A1M7IBB2_9FIRM</name>